<dbReference type="InterPro" id="IPR008271">
    <property type="entry name" value="Ser/Thr_kinase_AS"/>
</dbReference>
<dbReference type="Gene3D" id="1.10.510.10">
    <property type="entry name" value="Transferase(Phosphotransferase) domain 1"/>
    <property type="match status" value="1"/>
</dbReference>
<dbReference type="GO" id="GO:0051321">
    <property type="term" value="P:meiotic cell cycle"/>
    <property type="evidence" value="ECO:0007669"/>
    <property type="project" value="TreeGrafter"/>
</dbReference>
<evidence type="ECO:0000256" key="5">
    <source>
        <dbReference type="ARBA" id="ARBA00022741"/>
    </source>
</evidence>
<evidence type="ECO:0000256" key="15">
    <source>
        <dbReference type="SAM" id="MobiDB-lite"/>
    </source>
</evidence>
<dbReference type="GeneID" id="9803240"/>
<keyword evidence="2 14" id="KW-0723">Serine/threonine-protein kinase</keyword>
<evidence type="ECO:0000256" key="11">
    <source>
        <dbReference type="ARBA" id="ARBA00047899"/>
    </source>
</evidence>
<dbReference type="GO" id="GO:0005737">
    <property type="term" value="C:cytoplasm"/>
    <property type="evidence" value="ECO:0007669"/>
    <property type="project" value="TreeGrafter"/>
</dbReference>
<evidence type="ECO:0000313" key="17">
    <source>
        <dbReference type="EMBL" id="KAF1768443.1"/>
    </source>
</evidence>
<dbReference type="GO" id="GO:0005524">
    <property type="term" value="F:ATP binding"/>
    <property type="evidence" value="ECO:0007669"/>
    <property type="project" value="UniProtKB-UniRule"/>
</dbReference>
<dbReference type="GO" id="GO:0110031">
    <property type="term" value="P:negative regulation of G2/MI transition of meiotic cell cycle"/>
    <property type="evidence" value="ECO:0007669"/>
    <property type="project" value="TreeGrafter"/>
</dbReference>
<dbReference type="Proteomes" id="UP000483820">
    <property type="component" value="Chromosome I"/>
</dbReference>
<dbReference type="PROSITE" id="PS00108">
    <property type="entry name" value="PROTEIN_KINASE_ST"/>
    <property type="match status" value="1"/>
</dbReference>
<dbReference type="InterPro" id="IPR017441">
    <property type="entry name" value="Protein_kinase_ATP_BS"/>
</dbReference>
<keyword evidence="7 13" id="KW-0067">ATP-binding</keyword>
<comment type="catalytic activity">
    <reaction evidence="11">
        <text>L-threonyl-[protein] + ATP = O-phospho-L-threonyl-[protein] + ADP + H(+)</text>
        <dbReference type="Rhea" id="RHEA:46608"/>
        <dbReference type="Rhea" id="RHEA-COMP:11060"/>
        <dbReference type="Rhea" id="RHEA-COMP:11605"/>
        <dbReference type="ChEBI" id="CHEBI:15378"/>
        <dbReference type="ChEBI" id="CHEBI:30013"/>
        <dbReference type="ChEBI" id="CHEBI:30616"/>
        <dbReference type="ChEBI" id="CHEBI:61977"/>
        <dbReference type="ChEBI" id="CHEBI:456216"/>
        <dbReference type="EC" id="2.7.11.1"/>
    </reaction>
</comment>
<feature type="compositionally biased region" description="Basic and acidic residues" evidence="15">
    <location>
        <begin position="21"/>
        <end position="31"/>
    </location>
</feature>
<feature type="region of interest" description="Disordered" evidence="15">
    <location>
        <begin position="18"/>
        <end position="85"/>
    </location>
</feature>
<comment type="catalytic activity">
    <reaction evidence="12">
        <text>L-seryl-[protein] + ATP = O-phospho-L-seryl-[protein] + ADP + H(+)</text>
        <dbReference type="Rhea" id="RHEA:17989"/>
        <dbReference type="Rhea" id="RHEA-COMP:9863"/>
        <dbReference type="Rhea" id="RHEA-COMP:11604"/>
        <dbReference type="ChEBI" id="CHEBI:15378"/>
        <dbReference type="ChEBI" id="CHEBI:29999"/>
        <dbReference type="ChEBI" id="CHEBI:30616"/>
        <dbReference type="ChEBI" id="CHEBI:83421"/>
        <dbReference type="ChEBI" id="CHEBI:456216"/>
        <dbReference type="EC" id="2.7.11.1"/>
    </reaction>
</comment>
<evidence type="ECO:0000256" key="3">
    <source>
        <dbReference type="ARBA" id="ARBA00022679"/>
    </source>
</evidence>
<evidence type="ECO:0000256" key="2">
    <source>
        <dbReference type="ARBA" id="ARBA00022527"/>
    </source>
</evidence>
<dbReference type="RefSeq" id="XP_053591010.1">
    <property type="nucleotide sequence ID" value="XM_053722365.1"/>
</dbReference>
<evidence type="ECO:0000256" key="1">
    <source>
        <dbReference type="ARBA" id="ARBA00012513"/>
    </source>
</evidence>
<keyword evidence="6" id="KW-0418">Kinase</keyword>
<evidence type="ECO:0000256" key="7">
    <source>
        <dbReference type="ARBA" id="ARBA00022840"/>
    </source>
</evidence>
<feature type="domain" description="Protein kinase" evidence="16">
    <location>
        <begin position="117"/>
        <end position="362"/>
    </location>
</feature>
<dbReference type="EC" id="2.7.11.1" evidence="1"/>
<reference evidence="17 18" key="1">
    <citation type="submission" date="2019-12" db="EMBL/GenBank/DDBJ databases">
        <title>Chromosome-level assembly of the Caenorhabditis remanei genome.</title>
        <authorList>
            <person name="Teterina A.A."/>
            <person name="Willis J.H."/>
            <person name="Phillips P.C."/>
        </authorList>
    </citation>
    <scope>NUCLEOTIDE SEQUENCE [LARGE SCALE GENOMIC DNA]</scope>
    <source>
        <strain evidence="17 18">PX506</strain>
        <tissue evidence="17">Whole organism</tissue>
    </source>
</reference>
<keyword evidence="3" id="KW-0808">Transferase</keyword>
<dbReference type="GO" id="GO:0046872">
    <property type="term" value="F:metal ion binding"/>
    <property type="evidence" value="ECO:0007669"/>
    <property type="project" value="UniProtKB-KW"/>
</dbReference>
<proteinExistence type="inferred from homology"/>
<dbReference type="PROSITE" id="PS50011">
    <property type="entry name" value="PROTEIN_KINASE_DOM"/>
    <property type="match status" value="1"/>
</dbReference>
<evidence type="ECO:0000256" key="13">
    <source>
        <dbReference type="PROSITE-ProRule" id="PRU10141"/>
    </source>
</evidence>
<evidence type="ECO:0000259" key="16">
    <source>
        <dbReference type="PROSITE" id="PS50011"/>
    </source>
</evidence>
<evidence type="ECO:0000256" key="4">
    <source>
        <dbReference type="ARBA" id="ARBA00022723"/>
    </source>
</evidence>
<keyword evidence="4" id="KW-0479">Metal-binding</keyword>
<dbReference type="PANTHER" id="PTHR11042:SF183">
    <property type="entry name" value="MEMBRANE-ASSOCIATED TYROSINE- AND THREONINE-SPECIFIC CDC2-INHIBITORY KINASE"/>
    <property type="match status" value="1"/>
</dbReference>
<dbReference type="GO" id="GO:0005634">
    <property type="term" value="C:nucleus"/>
    <property type="evidence" value="ECO:0007669"/>
    <property type="project" value="TreeGrafter"/>
</dbReference>
<dbReference type="SUPFAM" id="SSF56112">
    <property type="entry name" value="Protein kinase-like (PK-like)"/>
    <property type="match status" value="1"/>
</dbReference>
<keyword evidence="5 13" id="KW-0547">Nucleotide-binding</keyword>
<feature type="compositionally biased region" description="Basic and acidic residues" evidence="15">
    <location>
        <begin position="75"/>
        <end position="85"/>
    </location>
</feature>
<accession>A0A6A5HQA6</accession>
<dbReference type="InterPro" id="IPR011009">
    <property type="entry name" value="Kinase-like_dom_sf"/>
</dbReference>
<dbReference type="PANTHER" id="PTHR11042">
    <property type="entry name" value="EUKARYOTIC TRANSLATION INITIATION FACTOR 2-ALPHA KINASE EIF2-ALPHA KINASE -RELATED"/>
    <property type="match status" value="1"/>
</dbReference>
<evidence type="ECO:0000313" key="18">
    <source>
        <dbReference type="Proteomes" id="UP000483820"/>
    </source>
</evidence>
<dbReference type="CTD" id="9803240"/>
<comment type="similarity">
    <text evidence="10">Belongs to the protein kinase superfamily. Ser/Thr protein kinase family. GCN2 subfamily.</text>
</comment>
<evidence type="ECO:0000256" key="9">
    <source>
        <dbReference type="ARBA" id="ARBA00023306"/>
    </source>
</evidence>
<gene>
    <name evidence="17" type="ORF">GCK72_000255</name>
</gene>
<dbReference type="Pfam" id="PF00069">
    <property type="entry name" value="Pkinase"/>
    <property type="match status" value="1"/>
</dbReference>
<dbReference type="KEGG" id="crq:GCK72_000255"/>
<keyword evidence="9" id="KW-0131">Cell cycle</keyword>
<protein>
    <recommendedName>
        <fullName evidence="1">non-specific serine/threonine protein kinase</fullName>
        <ecNumber evidence="1">2.7.11.1</ecNumber>
    </recommendedName>
</protein>
<organism evidence="17 18">
    <name type="scientific">Caenorhabditis remanei</name>
    <name type="common">Caenorhabditis vulgaris</name>
    <dbReference type="NCBI Taxonomy" id="31234"/>
    <lineage>
        <taxon>Eukaryota</taxon>
        <taxon>Metazoa</taxon>
        <taxon>Ecdysozoa</taxon>
        <taxon>Nematoda</taxon>
        <taxon>Chromadorea</taxon>
        <taxon>Rhabditida</taxon>
        <taxon>Rhabditina</taxon>
        <taxon>Rhabditomorpha</taxon>
        <taxon>Rhabditoidea</taxon>
        <taxon>Rhabditidae</taxon>
        <taxon>Peloderinae</taxon>
        <taxon>Caenorhabditis</taxon>
    </lineage>
</organism>
<sequence>MSSTWVLSETHGFRVLQRTLGNKEQESPVIKEEEESDEGCVLLETKKEHSERVSVPTGPPKLMKVKQKRPSIRMQRKEEEKKEKEPAMLIWETDLTPLIHQFYTSTSTIPAINQMFDLFESPLGKGCFGEVWGGVCKLTGRKFAIKKSTKYTPVDSKNFLKEARMFQRIPRSPYIIKYFKSWVDADQVFIQTELCHINLSDYSKNGPTEEIEVWWVLKDLLRGLEHLHRANLLHNDIKPENCLLSTGGFWKLADFGCCSVSSEPITAGDEGDGRYIAPEVLATMTPTKASDVFSLGLTVLEITTYLYMVANGAERQAILNGQIPNRFFKSVSAELRGLLGLMKHLDPGARPNCAECLDHPTVKSIRYRFKFSGSVRTMVNNVSDANDSTGEMKRKLFDGNNNDLKKRMM</sequence>
<evidence type="ECO:0000256" key="10">
    <source>
        <dbReference type="ARBA" id="ARBA00037982"/>
    </source>
</evidence>
<evidence type="ECO:0000256" key="14">
    <source>
        <dbReference type="RuleBase" id="RU000304"/>
    </source>
</evidence>
<dbReference type="AlphaFoldDB" id="A0A6A5HQA6"/>
<dbReference type="InterPro" id="IPR000719">
    <property type="entry name" value="Prot_kinase_dom"/>
</dbReference>
<dbReference type="Gene3D" id="3.30.200.20">
    <property type="entry name" value="Phosphorylase Kinase, domain 1"/>
    <property type="match status" value="1"/>
</dbReference>
<comment type="caution">
    <text evidence="17">The sequence shown here is derived from an EMBL/GenBank/DDBJ whole genome shotgun (WGS) entry which is preliminary data.</text>
</comment>
<dbReference type="PROSITE" id="PS00107">
    <property type="entry name" value="PROTEIN_KINASE_ATP"/>
    <property type="match status" value="1"/>
</dbReference>
<evidence type="ECO:0000256" key="6">
    <source>
        <dbReference type="ARBA" id="ARBA00022777"/>
    </source>
</evidence>
<name>A0A6A5HQA6_CAERE</name>
<dbReference type="GO" id="GO:0004674">
    <property type="term" value="F:protein serine/threonine kinase activity"/>
    <property type="evidence" value="ECO:0007669"/>
    <property type="project" value="UniProtKB-KW"/>
</dbReference>
<evidence type="ECO:0000256" key="12">
    <source>
        <dbReference type="ARBA" id="ARBA00048679"/>
    </source>
</evidence>
<evidence type="ECO:0000256" key="8">
    <source>
        <dbReference type="ARBA" id="ARBA00022842"/>
    </source>
</evidence>
<keyword evidence="8" id="KW-0460">Magnesium</keyword>
<dbReference type="SMART" id="SM00220">
    <property type="entry name" value="S_TKc"/>
    <property type="match status" value="1"/>
</dbReference>
<dbReference type="InterPro" id="IPR050339">
    <property type="entry name" value="CC_SR_Kinase"/>
</dbReference>
<feature type="binding site" evidence="13">
    <location>
        <position position="147"/>
    </location>
    <ligand>
        <name>ATP</name>
        <dbReference type="ChEBI" id="CHEBI:30616"/>
    </ligand>
</feature>
<dbReference type="EMBL" id="WUAV01000001">
    <property type="protein sequence ID" value="KAF1768443.1"/>
    <property type="molecule type" value="Genomic_DNA"/>
</dbReference>